<dbReference type="PANTHER" id="PTHR10046">
    <property type="entry name" value="ATP DEPENDENT LON PROTEASE FAMILY MEMBER"/>
    <property type="match status" value="1"/>
</dbReference>
<keyword evidence="6 9" id="KW-0720">Serine protease</keyword>
<evidence type="ECO:0000256" key="7">
    <source>
        <dbReference type="ARBA" id="ARBA00022840"/>
    </source>
</evidence>
<keyword evidence="7 9" id="KW-0067">ATP-binding</keyword>
<dbReference type="Gene3D" id="1.20.5.5270">
    <property type="match status" value="1"/>
</dbReference>
<dbReference type="SUPFAM" id="SSF88697">
    <property type="entry name" value="PUA domain-like"/>
    <property type="match status" value="1"/>
</dbReference>
<comment type="catalytic activity">
    <reaction evidence="9 10 13">
        <text>Hydrolysis of proteins in presence of ATP.</text>
        <dbReference type="EC" id="3.4.21.53"/>
    </reaction>
</comment>
<dbReference type="GO" id="GO:0006515">
    <property type="term" value="P:protein quality control for misfolded or incompletely synthesized proteins"/>
    <property type="evidence" value="ECO:0007669"/>
    <property type="project" value="UniProtKB-UniRule"/>
</dbReference>
<dbReference type="InterPro" id="IPR003959">
    <property type="entry name" value="ATPase_AAA_core"/>
</dbReference>
<dbReference type="SMART" id="SM00382">
    <property type="entry name" value="AAA"/>
    <property type="match status" value="1"/>
</dbReference>
<dbReference type="GO" id="GO:0016887">
    <property type="term" value="F:ATP hydrolysis activity"/>
    <property type="evidence" value="ECO:0007669"/>
    <property type="project" value="UniProtKB-UniRule"/>
</dbReference>
<dbReference type="InterPro" id="IPR027417">
    <property type="entry name" value="P-loop_NTPase"/>
</dbReference>
<dbReference type="GO" id="GO:0005737">
    <property type="term" value="C:cytoplasm"/>
    <property type="evidence" value="ECO:0007669"/>
    <property type="project" value="UniProtKB-SubCell"/>
</dbReference>
<evidence type="ECO:0000256" key="15">
    <source>
        <dbReference type="SAM" id="Coils"/>
    </source>
</evidence>
<evidence type="ECO:0000256" key="9">
    <source>
        <dbReference type="HAMAP-Rule" id="MF_01973"/>
    </source>
</evidence>
<dbReference type="HAMAP" id="MF_01973">
    <property type="entry name" value="lon_bact"/>
    <property type="match status" value="1"/>
</dbReference>
<dbReference type="EMBL" id="JACPSX010000100">
    <property type="protein sequence ID" value="MBI3014519.1"/>
    <property type="molecule type" value="Genomic_DNA"/>
</dbReference>
<dbReference type="SUPFAM" id="SSF52540">
    <property type="entry name" value="P-loop containing nucleoside triphosphate hydrolases"/>
    <property type="match status" value="1"/>
</dbReference>
<dbReference type="Proteomes" id="UP000741360">
    <property type="component" value="Unassembled WGS sequence"/>
</dbReference>
<name>A0A932GP20_UNCTE</name>
<dbReference type="InterPro" id="IPR008269">
    <property type="entry name" value="Lon_proteolytic"/>
</dbReference>
<dbReference type="InterPro" id="IPR004815">
    <property type="entry name" value="Lon_bac/euk-typ"/>
</dbReference>
<dbReference type="InterPro" id="IPR046336">
    <property type="entry name" value="Lon_prtase_N_sf"/>
</dbReference>
<feature type="active site" evidence="9 11">
    <location>
        <position position="730"/>
    </location>
</feature>
<dbReference type="GO" id="GO:0005524">
    <property type="term" value="F:ATP binding"/>
    <property type="evidence" value="ECO:0007669"/>
    <property type="project" value="UniProtKB-UniRule"/>
</dbReference>
<keyword evidence="2 9" id="KW-0963">Cytoplasm</keyword>
<evidence type="ECO:0000256" key="10">
    <source>
        <dbReference type="PIRNR" id="PIRNR001174"/>
    </source>
</evidence>
<evidence type="ECO:0000256" key="1">
    <source>
        <dbReference type="ARBA" id="ARBA00004496"/>
    </source>
</evidence>
<evidence type="ECO:0000256" key="3">
    <source>
        <dbReference type="ARBA" id="ARBA00022670"/>
    </source>
</evidence>
<evidence type="ECO:0000256" key="8">
    <source>
        <dbReference type="ARBA" id="ARBA00023016"/>
    </source>
</evidence>
<evidence type="ECO:0000256" key="11">
    <source>
        <dbReference type="PIRSR" id="PIRSR001174-1"/>
    </source>
</evidence>
<dbReference type="Pfam" id="PF05362">
    <property type="entry name" value="Lon_C"/>
    <property type="match status" value="1"/>
</dbReference>
<dbReference type="SUPFAM" id="SSF54211">
    <property type="entry name" value="Ribosomal protein S5 domain 2-like"/>
    <property type="match status" value="1"/>
</dbReference>
<dbReference type="Gene3D" id="1.20.58.1480">
    <property type="match status" value="1"/>
</dbReference>
<dbReference type="GO" id="GO:0043565">
    <property type="term" value="F:sequence-specific DNA binding"/>
    <property type="evidence" value="ECO:0007669"/>
    <property type="project" value="UniProtKB-UniRule"/>
</dbReference>
<dbReference type="FunFam" id="1.20.5.5270:FF:000002">
    <property type="entry name" value="Lon protease homolog"/>
    <property type="match status" value="1"/>
</dbReference>
<keyword evidence="5 9" id="KW-0378">Hydrolase</keyword>
<comment type="similarity">
    <text evidence="9 10 13 14">Belongs to the peptidase S16 family.</text>
</comment>
<dbReference type="InterPro" id="IPR003111">
    <property type="entry name" value="Lon_prtase_N"/>
</dbReference>
<evidence type="ECO:0000256" key="2">
    <source>
        <dbReference type="ARBA" id="ARBA00022490"/>
    </source>
</evidence>
<evidence type="ECO:0000256" key="6">
    <source>
        <dbReference type="ARBA" id="ARBA00022825"/>
    </source>
</evidence>
<sequence>MDVAEKTARETGAPRIPEELAILPGGDAVLFPSMVLPFELQGEKWIKLVDEALVGSKIVGLFALKHPPEPIARENLAVVGTAAVVARFLRMPDGKVHVLLQGIERVRITEFTLEEPYWKARVEVVPDQLEQTPEFEALARNVRSQFQKLVSESPNLPPELAVAALNIPDPAQLSYLVAIHLGLSLEERQQFLEETSVSARLRKITAYLQREMEMMELGKRIQNEIMEKRDKSQREYYLREQLRAIQKELGELDEKEGELTKLRERIESTGLTPEARKAVDEEMEHLARINPASAEYAVSRNYLDWLLGLPWQKSTSDSLDVALASQVLNEDHYDLEKPKERILEYLAVRKLRADAKGPILCFVGPPGVGKTSLGQSIARAMGRRFVRLSLGGVRDEAEIRGHRRTYVGALPGRIIRELRRAESNNPVFMLDEVDKIGADFRGDPASALLEVLDPAQNNTFVDHYLDVSFDLSRVMFITTANILDTIPPPLRDRMEILELPGYTESEKLGIARRYLLPRQHQENGLTAEDVSLGDEAILDIIRHYTREAGVRNLEREIANICRKVARKKAEGLVDRVEVSPADLKEYLGPARFRYEMAGEEDEIGVATGLAWTPTGGEVLFVEASLVPGHGELTLTGKLGDVMQESARAALTYTRSRAERLGIDPAFHEKTALHIHVPAGAIPKDGPSAGITIATAVVSALCRRPVRKQLAMTGEITLRGKVLPIGGVKEKILAAHRAGIKTVLLPQDNEKDLQEIPPQVREELRILFVKHMDEVLDHALISDGKPSS</sequence>
<dbReference type="PIRSF" id="PIRSF001174">
    <property type="entry name" value="Lon_proteas"/>
    <property type="match status" value="1"/>
</dbReference>
<comment type="subunit">
    <text evidence="9 10">Homohexamer. Organized in a ring with a central cavity.</text>
</comment>
<accession>A0A932GP20</accession>
<dbReference type="PRINTS" id="PR00830">
    <property type="entry name" value="ENDOLAPTASE"/>
</dbReference>
<dbReference type="Gene3D" id="2.30.130.40">
    <property type="entry name" value="LON domain-like"/>
    <property type="match status" value="1"/>
</dbReference>
<feature type="coiled-coil region" evidence="15">
    <location>
        <begin position="238"/>
        <end position="265"/>
    </location>
</feature>
<dbReference type="InterPro" id="IPR008268">
    <property type="entry name" value="Peptidase_S16_AS"/>
</dbReference>
<dbReference type="Gene3D" id="3.40.50.300">
    <property type="entry name" value="P-loop containing nucleotide triphosphate hydrolases"/>
    <property type="match status" value="1"/>
</dbReference>
<organism evidence="18 19">
    <name type="scientific">Tectimicrobiota bacterium</name>
    <dbReference type="NCBI Taxonomy" id="2528274"/>
    <lineage>
        <taxon>Bacteria</taxon>
        <taxon>Pseudomonadati</taxon>
        <taxon>Nitrospinota/Tectimicrobiota group</taxon>
        <taxon>Candidatus Tectimicrobiota</taxon>
    </lineage>
</organism>
<evidence type="ECO:0000256" key="14">
    <source>
        <dbReference type="RuleBase" id="RU000591"/>
    </source>
</evidence>
<dbReference type="Pfam" id="PF00004">
    <property type="entry name" value="AAA"/>
    <property type="match status" value="1"/>
</dbReference>
<evidence type="ECO:0000313" key="18">
    <source>
        <dbReference type="EMBL" id="MBI3014519.1"/>
    </source>
</evidence>
<gene>
    <name evidence="9 18" type="primary">lon</name>
    <name evidence="18" type="ORF">HYY65_05535</name>
</gene>
<evidence type="ECO:0000256" key="13">
    <source>
        <dbReference type="PROSITE-ProRule" id="PRU01122"/>
    </source>
</evidence>
<dbReference type="InterPro" id="IPR003593">
    <property type="entry name" value="AAA+_ATPase"/>
</dbReference>
<comment type="subcellular location">
    <subcellularLocation>
        <location evidence="1 9 10">Cytoplasm</location>
    </subcellularLocation>
</comment>
<feature type="domain" description="Lon proteolytic" evidence="16">
    <location>
        <begin position="600"/>
        <end position="781"/>
    </location>
</feature>
<dbReference type="InterPro" id="IPR015947">
    <property type="entry name" value="PUA-like_sf"/>
</dbReference>
<comment type="induction">
    <text evidence="9">By heat shock.</text>
</comment>
<evidence type="ECO:0000256" key="5">
    <source>
        <dbReference type="ARBA" id="ARBA00022801"/>
    </source>
</evidence>
<dbReference type="PROSITE" id="PS01046">
    <property type="entry name" value="LON_SER"/>
    <property type="match status" value="1"/>
</dbReference>
<dbReference type="NCBIfam" id="TIGR00763">
    <property type="entry name" value="lon"/>
    <property type="match status" value="1"/>
</dbReference>
<feature type="binding site" evidence="9 12">
    <location>
        <begin position="364"/>
        <end position="371"/>
    </location>
    <ligand>
        <name>ATP</name>
        <dbReference type="ChEBI" id="CHEBI:30616"/>
    </ligand>
</feature>
<keyword evidence="8 9" id="KW-0346">Stress response</keyword>
<dbReference type="FunFam" id="3.40.50.300:FF:000382">
    <property type="entry name" value="Lon protease homolog 2, peroxisomal"/>
    <property type="match status" value="1"/>
</dbReference>
<dbReference type="SMART" id="SM00464">
    <property type="entry name" value="LON"/>
    <property type="match status" value="1"/>
</dbReference>
<protein>
    <recommendedName>
        <fullName evidence="9 10">Lon protease</fullName>
        <ecNumber evidence="9 10">3.4.21.53</ecNumber>
    </recommendedName>
    <alternativeName>
        <fullName evidence="9">ATP-dependent protease La</fullName>
    </alternativeName>
</protein>
<dbReference type="InterPro" id="IPR014721">
    <property type="entry name" value="Ribsml_uS5_D2-typ_fold_subgr"/>
</dbReference>
<evidence type="ECO:0000259" key="16">
    <source>
        <dbReference type="PROSITE" id="PS51786"/>
    </source>
</evidence>
<dbReference type="AlphaFoldDB" id="A0A932GP20"/>
<reference evidence="18" key="1">
    <citation type="submission" date="2020-07" db="EMBL/GenBank/DDBJ databases">
        <title>Huge and variable diversity of episymbiotic CPR bacteria and DPANN archaea in groundwater ecosystems.</title>
        <authorList>
            <person name="He C.Y."/>
            <person name="Keren R."/>
            <person name="Whittaker M."/>
            <person name="Farag I.F."/>
            <person name="Doudna J."/>
            <person name="Cate J.H.D."/>
            <person name="Banfield J.F."/>
        </authorList>
    </citation>
    <scope>NUCLEOTIDE SEQUENCE</scope>
    <source>
        <strain evidence="18">NC_groundwater_717_Ag_S-0.2um_59_8</strain>
    </source>
</reference>
<dbReference type="InterPro" id="IPR027065">
    <property type="entry name" value="Lon_Prtase"/>
</dbReference>
<dbReference type="Pfam" id="PF02190">
    <property type="entry name" value="LON_substr_bdg"/>
    <property type="match status" value="1"/>
</dbReference>
<dbReference type="Gene3D" id="1.10.8.60">
    <property type="match status" value="1"/>
</dbReference>
<evidence type="ECO:0000313" key="19">
    <source>
        <dbReference type="Proteomes" id="UP000741360"/>
    </source>
</evidence>
<dbReference type="CDD" id="cd19500">
    <property type="entry name" value="RecA-like_Lon"/>
    <property type="match status" value="1"/>
</dbReference>
<comment type="function">
    <text evidence="9">ATP-dependent serine protease that mediates the selective degradation of mutant and abnormal proteins as well as certain short-lived regulatory proteins. Required for cellular homeostasis and for survival from DNA damage and developmental changes induced by stress. Degrades polypeptides processively to yield small peptide fragments that are 5 to 10 amino acids long. Binds to DNA in a double-stranded, site-specific manner.</text>
</comment>
<evidence type="ECO:0000256" key="12">
    <source>
        <dbReference type="PIRSR" id="PIRSR001174-2"/>
    </source>
</evidence>
<dbReference type="InterPro" id="IPR027543">
    <property type="entry name" value="Lon_bac"/>
</dbReference>
<feature type="domain" description="Lon N-terminal" evidence="17">
    <location>
        <begin position="20"/>
        <end position="212"/>
    </location>
</feature>
<dbReference type="GO" id="GO:0004252">
    <property type="term" value="F:serine-type endopeptidase activity"/>
    <property type="evidence" value="ECO:0007669"/>
    <property type="project" value="UniProtKB-UniRule"/>
</dbReference>
<dbReference type="InterPro" id="IPR020568">
    <property type="entry name" value="Ribosomal_Su5_D2-typ_SF"/>
</dbReference>
<dbReference type="Pfam" id="PF22667">
    <property type="entry name" value="Lon_lid"/>
    <property type="match status" value="1"/>
</dbReference>
<keyword evidence="15" id="KW-0175">Coiled coil</keyword>
<dbReference type="InterPro" id="IPR054594">
    <property type="entry name" value="Lon_lid"/>
</dbReference>
<evidence type="ECO:0000256" key="4">
    <source>
        <dbReference type="ARBA" id="ARBA00022741"/>
    </source>
</evidence>
<dbReference type="PROSITE" id="PS51787">
    <property type="entry name" value="LON_N"/>
    <property type="match status" value="1"/>
</dbReference>
<keyword evidence="3 9" id="KW-0645">Protease</keyword>
<keyword evidence="4 9" id="KW-0547">Nucleotide-binding</keyword>
<comment type="caution">
    <text evidence="18">The sequence shown here is derived from an EMBL/GenBank/DDBJ whole genome shotgun (WGS) entry which is preliminary data.</text>
</comment>
<dbReference type="GO" id="GO:0034605">
    <property type="term" value="P:cellular response to heat"/>
    <property type="evidence" value="ECO:0007669"/>
    <property type="project" value="UniProtKB-UniRule"/>
</dbReference>
<dbReference type="PROSITE" id="PS51786">
    <property type="entry name" value="LON_PROTEOLYTIC"/>
    <property type="match status" value="1"/>
</dbReference>
<dbReference type="Gene3D" id="3.30.230.10">
    <property type="match status" value="1"/>
</dbReference>
<dbReference type="GO" id="GO:0004176">
    <property type="term" value="F:ATP-dependent peptidase activity"/>
    <property type="evidence" value="ECO:0007669"/>
    <property type="project" value="UniProtKB-UniRule"/>
</dbReference>
<feature type="active site" evidence="9 11">
    <location>
        <position position="687"/>
    </location>
</feature>
<proteinExistence type="evidence at transcript level"/>
<evidence type="ECO:0000259" key="17">
    <source>
        <dbReference type="PROSITE" id="PS51787"/>
    </source>
</evidence>
<dbReference type="EC" id="3.4.21.53" evidence="9 10"/>